<protein>
    <recommendedName>
        <fullName evidence="6">OmpA-like domain-containing protein</fullName>
    </recommendedName>
</protein>
<dbReference type="InterPro" id="IPR036737">
    <property type="entry name" value="OmpA-like_sf"/>
</dbReference>
<organism evidence="7 8">
    <name type="scientific">Veronia pacifica</name>
    <dbReference type="NCBI Taxonomy" id="1080227"/>
    <lineage>
        <taxon>Bacteria</taxon>
        <taxon>Pseudomonadati</taxon>
        <taxon>Pseudomonadota</taxon>
        <taxon>Gammaproteobacteria</taxon>
        <taxon>Vibrionales</taxon>
        <taxon>Vibrionaceae</taxon>
        <taxon>Veronia</taxon>
    </lineage>
</organism>
<dbReference type="GO" id="GO:0009279">
    <property type="term" value="C:cell outer membrane"/>
    <property type="evidence" value="ECO:0007669"/>
    <property type="project" value="UniProtKB-SubCell"/>
</dbReference>
<proteinExistence type="predicted"/>
<dbReference type="PANTHER" id="PTHR30329:SF21">
    <property type="entry name" value="LIPOPROTEIN YIAD-RELATED"/>
    <property type="match status" value="1"/>
</dbReference>
<sequence>MKMPILLFTSIAVSGCAADNAFFATDIPVMPDTTAQLKDLRDFDNDGVIEAREDCENTILGAQVNNDGCPKEEIGERSLRLDVKFANNSDKLTSEYSKNLEELARFMNKDKSVVVEIEGHASSVGAAAYNQRLSQRRATAVAEALVNNYGINASRVRAVGYGETRPLIEGNTDIAHQQNRRVMATLNTQFERTLMKWNVYTDDTTKQ</sequence>
<feature type="chain" id="PRO_5008673157" description="OmpA-like domain-containing protein" evidence="5">
    <location>
        <begin position="18"/>
        <end position="207"/>
    </location>
</feature>
<dbReference type="AlphaFoldDB" id="A0A1C3EK54"/>
<evidence type="ECO:0000256" key="5">
    <source>
        <dbReference type="SAM" id="SignalP"/>
    </source>
</evidence>
<comment type="caution">
    <text evidence="7">The sequence shown here is derived from an EMBL/GenBank/DDBJ whole genome shotgun (WGS) entry which is preliminary data.</text>
</comment>
<dbReference type="SUPFAM" id="SSF103088">
    <property type="entry name" value="OmpA-like"/>
    <property type="match status" value="1"/>
</dbReference>
<comment type="subcellular location">
    <subcellularLocation>
        <location evidence="1">Cell outer membrane</location>
    </subcellularLocation>
</comment>
<dbReference type="InterPro" id="IPR050330">
    <property type="entry name" value="Bact_OuterMem_StrucFunc"/>
</dbReference>
<gene>
    <name evidence="7" type="ORF">A8L45_09505</name>
</gene>
<dbReference type="STRING" id="1080227.A8L45_09505"/>
<dbReference type="EMBL" id="LYBM01000014">
    <property type="protein sequence ID" value="ODA33610.1"/>
    <property type="molecule type" value="Genomic_DNA"/>
</dbReference>
<keyword evidence="2 4" id="KW-0472">Membrane</keyword>
<dbReference type="CDD" id="cd07185">
    <property type="entry name" value="OmpA_C-like"/>
    <property type="match status" value="1"/>
</dbReference>
<evidence type="ECO:0000313" key="7">
    <source>
        <dbReference type="EMBL" id="ODA33610.1"/>
    </source>
</evidence>
<feature type="signal peptide" evidence="5">
    <location>
        <begin position="1"/>
        <end position="17"/>
    </location>
</feature>
<name>A0A1C3EK54_9GAMM</name>
<dbReference type="RefSeq" id="WP_068901614.1">
    <property type="nucleotide sequence ID" value="NZ_JBHUIF010000031.1"/>
</dbReference>
<accession>A0A1C3EK54</accession>
<dbReference type="OrthoDB" id="9805832at2"/>
<dbReference type="InterPro" id="IPR006665">
    <property type="entry name" value="OmpA-like"/>
</dbReference>
<dbReference type="InterPro" id="IPR006664">
    <property type="entry name" value="OMP_bac"/>
</dbReference>
<keyword evidence="5" id="KW-0732">Signal</keyword>
<feature type="domain" description="OmpA-like" evidence="6">
    <location>
        <begin position="72"/>
        <end position="190"/>
    </location>
</feature>
<evidence type="ECO:0000313" key="8">
    <source>
        <dbReference type="Proteomes" id="UP000094936"/>
    </source>
</evidence>
<dbReference type="Gene3D" id="3.30.1330.60">
    <property type="entry name" value="OmpA-like domain"/>
    <property type="match status" value="1"/>
</dbReference>
<evidence type="ECO:0000256" key="4">
    <source>
        <dbReference type="PROSITE-ProRule" id="PRU00473"/>
    </source>
</evidence>
<evidence type="ECO:0000256" key="2">
    <source>
        <dbReference type="ARBA" id="ARBA00023136"/>
    </source>
</evidence>
<reference evidence="7 8" key="1">
    <citation type="submission" date="2016-05" db="EMBL/GenBank/DDBJ databases">
        <title>Genomic Taxonomy of the Vibrionaceae.</title>
        <authorList>
            <person name="Gomez-Gil B."/>
            <person name="Enciso-Ibarra J."/>
        </authorList>
    </citation>
    <scope>NUCLEOTIDE SEQUENCE [LARGE SCALE GENOMIC DNA]</scope>
    <source>
        <strain evidence="7 8">CAIM 1920</strain>
    </source>
</reference>
<evidence type="ECO:0000256" key="3">
    <source>
        <dbReference type="ARBA" id="ARBA00023237"/>
    </source>
</evidence>
<dbReference type="PROSITE" id="PS51257">
    <property type="entry name" value="PROKAR_LIPOPROTEIN"/>
    <property type="match status" value="1"/>
</dbReference>
<keyword evidence="3" id="KW-0998">Cell outer membrane</keyword>
<keyword evidence="8" id="KW-1185">Reference proteome</keyword>
<evidence type="ECO:0000259" key="6">
    <source>
        <dbReference type="PROSITE" id="PS51123"/>
    </source>
</evidence>
<dbReference type="PANTHER" id="PTHR30329">
    <property type="entry name" value="STATOR ELEMENT OF FLAGELLAR MOTOR COMPLEX"/>
    <property type="match status" value="1"/>
</dbReference>
<dbReference type="Pfam" id="PF00691">
    <property type="entry name" value="OmpA"/>
    <property type="match status" value="1"/>
</dbReference>
<evidence type="ECO:0000256" key="1">
    <source>
        <dbReference type="ARBA" id="ARBA00004442"/>
    </source>
</evidence>
<dbReference type="PROSITE" id="PS51123">
    <property type="entry name" value="OMPA_2"/>
    <property type="match status" value="1"/>
</dbReference>
<dbReference type="Proteomes" id="UP000094936">
    <property type="component" value="Unassembled WGS sequence"/>
</dbReference>
<dbReference type="PRINTS" id="PR01021">
    <property type="entry name" value="OMPADOMAIN"/>
</dbReference>